<feature type="transmembrane region" description="Helical" evidence="1">
    <location>
        <begin position="21"/>
        <end position="44"/>
    </location>
</feature>
<comment type="caution">
    <text evidence="2">The sequence shown here is derived from an EMBL/GenBank/DDBJ whole genome shotgun (WGS) entry which is preliminary data.</text>
</comment>
<accession>A0A955RRV4</accession>
<reference evidence="2" key="2">
    <citation type="journal article" date="2021" name="Microbiome">
        <title>Successional dynamics and alternative stable states in a saline activated sludge microbial community over 9 years.</title>
        <authorList>
            <person name="Wang Y."/>
            <person name="Ye J."/>
            <person name="Ju F."/>
            <person name="Liu L."/>
            <person name="Boyd J.A."/>
            <person name="Deng Y."/>
            <person name="Parks D.H."/>
            <person name="Jiang X."/>
            <person name="Yin X."/>
            <person name="Woodcroft B.J."/>
            <person name="Tyson G.W."/>
            <person name="Hugenholtz P."/>
            <person name="Polz M.F."/>
            <person name="Zhang T."/>
        </authorList>
    </citation>
    <scope>NUCLEOTIDE SEQUENCE</scope>
    <source>
        <strain evidence="2">HKST-UBA03</strain>
    </source>
</reference>
<dbReference type="Proteomes" id="UP000751518">
    <property type="component" value="Unassembled WGS sequence"/>
</dbReference>
<proteinExistence type="predicted"/>
<organism evidence="2 3">
    <name type="scientific">candidate division WWE3 bacterium</name>
    <dbReference type="NCBI Taxonomy" id="2053526"/>
    <lineage>
        <taxon>Bacteria</taxon>
        <taxon>Katanobacteria</taxon>
    </lineage>
</organism>
<keyword evidence="1" id="KW-0472">Membrane</keyword>
<evidence type="ECO:0000313" key="3">
    <source>
        <dbReference type="Proteomes" id="UP000751518"/>
    </source>
</evidence>
<protein>
    <recommendedName>
        <fullName evidence="4">PilN domain-containing protein</fullName>
    </recommendedName>
</protein>
<evidence type="ECO:0000313" key="2">
    <source>
        <dbReference type="EMBL" id="MCA9391842.1"/>
    </source>
</evidence>
<evidence type="ECO:0008006" key="4">
    <source>
        <dbReference type="Google" id="ProtNLM"/>
    </source>
</evidence>
<sequence>MAINLLPRQLQTQQARSGRQVIANAVSIVLLVILTVSVAVLFSYRVAVTKQYSALRDQVRELSDQVSTKTSEDVEWLLKNIHERITTVQGVQAKQYTYGDMLEVLKQYAGDGINFDTVSVTAVDDISISGSTRSLIELAGFVKIMNKEEVPFKDVVLSDLRLDETDYSYIFSISLGYDGSVTDQTATVEEK</sequence>
<dbReference type="AlphaFoldDB" id="A0A955RRV4"/>
<gene>
    <name evidence="2" type="ORF">KC614_01390</name>
</gene>
<name>A0A955RRV4_UNCKA</name>
<reference evidence="2" key="1">
    <citation type="submission" date="2020-04" db="EMBL/GenBank/DDBJ databases">
        <authorList>
            <person name="Zhang T."/>
        </authorList>
    </citation>
    <scope>NUCLEOTIDE SEQUENCE</scope>
    <source>
        <strain evidence="2">HKST-UBA03</strain>
    </source>
</reference>
<evidence type="ECO:0000256" key="1">
    <source>
        <dbReference type="SAM" id="Phobius"/>
    </source>
</evidence>
<keyword evidence="1" id="KW-1133">Transmembrane helix</keyword>
<dbReference type="EMBL" id="JAGQKZ010000007">
    <property type="protein sequence ID" value="MCA9391842.1"/>
    <property type="molecule type" value="Genomic_DNA"/>
</dbReference>
<keyword evidence="1" id="KW-0812">Transmembrane</keyword>